<organism evidence="3 4">
    <name type="scientific">Lolium multiflorum</name>
    <name type="common">Italian ryegrass</name>
    <name type="synonym">Lolium perenne subsp. multiflorum</name>
    <dbReference type="NCBI Taxonomy" id="4521"/>
    <lineage>
        <taxon>Eukaryota</taxon>
        <taxon>Viridiplantae</taxon>
        <taxon>Streptophyta</taxon>
        <taxon>Embryophyta</taxon>
        <taxon>Tracheophyta</taxon>
        <taxon>Spermatophyta</taxon>
        <taxon>Magnoliopsida</taxon>
        <taxon>Liliopsida</taxon>
        <taxon>Poales</taxon>
        <taxon>Poaceae</taxon>
        <taxon>BOP clade</taxon>
        <taxon>Pooideae</taxon>
        <taxon>Poodae</taxon>
        <taxon>Poeae</taxon>
        <taxon>Poeae Chloroplast Group 2 (Poeae type)</taxon>
        <taxon>Loliodinae</taxon>
        <taxon>Loliinae</taxon>
        <taxon>Lolium</taxon>
    </lineage>
</organism>
<dbReference type="InterPro" id="IPR043502">
    <property type="entry name" value="DNA/RNA_pol_sf"/>
</dbReference>
<dbReference type="SUPFAM" id="SSF56672">
    <property type="entry name" value="DNA/RNA polymerases"/>
    <property type="match status" value="1"/>
</dbReference>
<accession>A0AAD8VXS0</accession>
<evidence type="ECO:0000313" key="4">
    <source>
        <dbReference type="Proteomes" id="UP001231189"/>
    </source>
</evidence>
<evidence type="ECO:0000313" key="3">
    <source>
        <dbReference type="EMBL" id="KAK1620703.1"/>
    </source>
</evidence>
<evidence type="ECO:0000256" key="1">
    <source>
        <dbReference type="SAM" id="MobiDB-lite"/>
    </source>
</evidence>
<dbReference type="CDD" id="cd01650">
    <property type="entry name" value="RT_nLTR_like"/>
    <property type="match status" value="1"/>
</dbReference>
<dbReference type="Proteomes" id="UP001231189">
    <property type="component" value="Unassembled WGS sequence"/>
</dbReference>
<evidence type="ECO:0000259" key="2">
    <source>
        <dbReference type="PROSITE" id="PS50878"/>
    </source>
</evidence>
<dbReference type="PROSITE" id="PS50878">
    <property type="entry name" value="RT_POL"/>
    <property type="match status" value="1"/>
</dbReference>
<protein>
    <recommendedName>
        <fullName evidence="2">Reverse transcriptase domain-containing protein</fullName>
    </recommendedName>
</protein>
<dbReference type="InterPro" id="IPR000477">
    <property type="entry name" value="RT_dom"/>
</dbReference>
<feature type="compositionally biased region" description="Low complexity" evidence="1">
    <location>
        <begin position="72"/>
        <end position="110"/>
    </location>
</feature>
<dbReference type="AlphaFoldDB" id="A0AAD8VXS0"/>
<dbReference type="Pfam" id="PF00078">
    <property type="entry name" value="RVT_1"/>
    <property type="match status" value="1"/>
</dbReference>
<dbReference type="Pfam" id="PF13966">
    <property type="entry name" value="zf-RVT"/>
    <property type="match status" value="1"/>
</dbReference>
<comment type="caution">
    <text evidence="3">The sequence shown here is derived from an EMBL/GenBank/DDBJ whole genome shotgun (WGS) entry which is preliminary data.</text>
</comment>
<reference evidence="3" key="1">
    <citation type="submission" date="2023-07" db="EMBL/GenBank/DDBJ databases">
        <title>A chromosome-level genome assembly of Lolium multiflorum.</title>
        <authorList>
            <person name="Chen Y."/>
            <person name="Copetti D."/>
            <person name="Kolliker R."/>
            <person name="Studer B."/>
        </authorList>
    </citation>
    <scope>NUCLEOTIDE SEQUENCE</scope>
    <source>
        <strain evidence="3">02402/16</strain>
        <tissue evidence="3">Leaf</tissue>
    </source>
</reference>
<proteinExistence type="predicted"/>
<feature type="region of interest" description="Disordered" evidence="1">
    <location>
        <begin position="57"/>
        <end position="154"/>
    </location>
</feature>
<dbReference type="EMBL" id="JAUUTY010000006">
    <property type="protein sequence ID" value="KAK1620703.1"/>
    <property type="molecule type" value="Genomic_DNA"/>
</dbReference>
<name>A0AAD8VXS0_LOLMU</name>
<gene>
    <name evidence="3" type="ORF">QYE76_026220</name>
</gene>
<keyword evidence="4" id="KW-1185">Reference proteome</keyword>
<feature type="domain" description="Reverse transcriptase" evidence="2">
    <location>
        <begin position="374"/>
        <end position="634"/>
    </location>
</feature>
<sequence>MALMAVPMQTLPSPRPRRLLARRLHLLTVHMQRLARTCMTPGLVPMHATMTWALIAPPSSPEPASPEPASPPRTSSASAPSSPASSAAGSPAASPSASSPPGSADSSASAPPVPPTTVAPVAHRPHTRSRSGIVRPLQRTDGNPDDRRSTGGYAIMTTRTTRGAGSFRKCRCRTISRVPRAPLLLASWKTDAVLAIAFGGRYLCWADCYLGLLFVLRRYMDLTSFKKMRWENVAVMHGTDVYAALASDKRLPGLTLPQFPLLSLANSDAIYFQLNERDRSWQVEVNMKKKALGTVALYVNNEEVDHRNMTVSSLYPAANPLDASLSAPFTPEEIKGAFIGMNKLASPGPDGFGPAFFSSFWDLVSTDVMAVFSSFHDSTIDLTRINRAFLVLLPKTESASHPSQFRPISLQNCIMKAITKVLTTRLQKNIHSLVDADQTGFLSGRRISENIVYAADLLHVCHARKAPTIVFKIDCRKAFDSVNWASLLAILRARGFDELWCQWMERILQTGHTAILLNGIPGGCIRCRNGLRQGDPLSPYLFIIIADVLQRMIMAAWRDGSLMHPISSTNPCPVLQYADDTLILYKAEPGSATCLKKVLDVFAAATGLAINFHKSCFIPMNVEPTSAATMAAELRCGSPGGRLRRGSLLCTPTVHAPRGLDLRPRLTAAAEAELPAVLQLARGALLRDGPDLRHMASPASPRFSTWQAYRLLSPVHPPDPSSGISWSMRLPSKVKLFAYLADIERLSSRANLFAKSCAPSAVCAACLAVETARHLFFDCPASAGIWRRLDVPIPAGRFSIWDLPTPVPLELHT</sequence>
<feature type="compositionally biased region" description="Pro residues" evidence="1">
    <location>
        <begin position="58"/>
        <end position="71"/>
    </location>
</feature>
<dbReference type="InterPro" id="IPR026960">
    <property type="entry name" value="RVT-Znf"/>
</dbReference>
<dbReference type="PANTHER" id="PTHR19446">
    <property type="entry name" value="REVERSE TRANSCRIPTASES"/>
    <property type="match status" value="1"/>
</dbReference>